<evidence type="ECO:0000313" key="2">
    <source>
        <dbReference type="EMBL" id="KAL3651531.1"/>
    </source>
</evidence>
<feature type="region of interest" description="Disordered" evidence="1">
    <location>
        <begin position="58"/>
        <end position="104"/>
    </location>
</feature>
<feature type="compositionally biased region" description="Polar residues" evidence="1">
    <location>
        <begin position="58"/>
        <end position="78"/>
    </location>
</feature>
<accession>A0ABD3EAU0</accession>
<organism evidence="2 3">
    <name type="scientific">Castilleja foliolosa</name>
    <dbReference type="NCBI Taxonomy" id="1961234"/>
    <lineage>
        <taxon>Eukaryota</taxon>
        <taxon>Viridiplantae</taxon>
        <taxon>Streptophyta</taxon>
        <taxon>Embryophyta</taxon>
        <taxon>Tracheophyta</taxon>
        <taxon>Spermatophyta</taxon>
        <taxon>Magnoliopsida</taxon>
        <taxon>eudicotyledons</taxon>
        <taxon>Gunneridae</taxon>
        <taxon>Pentapetalae</taxon>
        <taxon>asterids</taxon>
        <taxon>lamiids</taxon>
        <taxon>Lamiales</taxon>
        <taxon>Orobanchaceae</taxon>
        <taxon>Pedicularideae</taxon>
        <taxon>Castillejinae</taxon>
        <taxon>Castilleja</taxon>
    </lineage>
</organism>
<reference evidence="3" key="1">
    <citation type="journal article" date="2024" name="IScience">
        <title>Strigolactones Initiate the Formation of Haustorium-like Structures in Castilleja.</title>
        <authorList>
            <person name="Buerger M."/>
            <person name="Peterson D."/>
            <person name="Chory J."/>
        </authorList>
    </citation>
    <scope>NUCLEOTIDE SEQUENCE [LARGE SCALE GENOMIC DNA]</scope>
</reference>
<evidence type="ECO:0000256" key="1">
    <source>
        <dbReference type="SAM" id="MobiDB-lite"/>
    </source>
</evidence>
<evidence type="ECO:0000313" key="3">
    <source>
        <dbReference type="Proteomes" id="UP001632038"/>
    </source>
</evidence>
<dbReference type="AlphaFoldDB" id="A0ABD3EAU0"/>
<sequence>MEAIVNISCKDVVTKHTETSNPKIVPPLLESITGRTKLLHLTLKNDGQIVVNSVSEVPSITETQSTSSTAGTPTFSPTTPAPKVGVSKRAATENPGTDKKMKRV</sequence>
<proteinExistence type="predicted"/>
<name>A0ABD3EAU0_9LAMI</name>
<dbReference type="EMBL" id="JAVIJP010000006">
    <property type="protein sequence ID" value="KAL3651531.1"/>
    <property type="molecule type" value="Genomic_DNA"/>
</dbReference>
<dbReference type="Proteomes" id="UP001632038">
    <property type="component" value="Unassembled WGS sequence"/>
</dbReference>
<protein>
    <submittedName>
        <fullName evidence="2">Uncharacterized protein</fullName>
    </submittedName>
</protein>
<comment type="caution">
    <text evidence="2">The sequence shown here is derived from an EMBL/GenBank/DDBJ whole genome shotgun (WGS) entry which is preliminary data.</text>
</comment>
<keyword evidence="3" id="KW-1185">Reference proteome</keyword>
<gene>
    <name evidence="2" type="ORF">CASFOL_004533</name>
</gene>